<evidence type="ECO:0000256" key="1">
    <source>
        <dbReference type="SAM" id="MobiDB-lite"/>
    </source>
</evidence>
<organism evidence="2 3">
    <name type="scientific">Chaetomium globosum (strain ATCC 6205 / CBS 148.51 / DSM 1962 / NBRC 6347 / NRRL 1970)</name>
    <name type="common">Soil fungus</name>
    <dbReference type="NCBI Taxonomy" id="306901"/>
    <lineage>
        <taxon>Eukaryota</taxon>
        <taxon>Fungi</taxon>
        <taxon>Dikarya</taxon>
        <taxon>Ascomycota</taxon>
        <taxon>Pezizomycotina</taxon>
        <taxon>Sordariomycetes</taxon>
        <taxon>Sordariomycetidae</taxon>
        <taxon>Sordariales</taxon>
        <taxon>Chaetomiaceae</taxon>
        <taxon>Chaetomium</taxon>
    </lineage>
</organism>
<feature type="region of interest" description="Disordered" evidence="1">
    <location>
        <begin position="1"/>
        <end position="20"/>
    </location>
</feature>
<dbReference type="EMBL" id="CH408030">
    <property type="protein sequence ID" value="EAQ90668.1"/>
    <property type="molecule type" value="Genomic_DNA"/>
</dbReference>
<keyword evidence="3" id="KW-1185">Reference proteome</keyword>
<evidence type="ECO:0000313" key="2">
    <source>
        <dbReference type="EMBL" id="EAQ90668.1"/>
    </source>
</evidence>
<dbReference type="InParanoid" id="Q2HB01"/>
<protein>
    <submittedName>
        <fullName evidence="2">Uncharacterized protein</fullName>
    </submittedName>
</protein>
<sequence>MKEVVRMVPTKSQAPASSHKVNVGLACAGKASWSAEYRSSQQVQRKTRLSS</sequence>
<gene>
    <name evidence="2" type="ORF">CHGG_02603</name>
</gene>
<dbReference type="GeneID" id="4389897"/>
<dbReference type="HOGENOM" id="CLU_3106175_0_0_1"/>
<dbReference type="VEuPathDB" id="FungiDB:CHGG_02603"/>
<reference evidence="3" key="1">
    <citation type="journal article" date="2015" name="Genome Announc.">
        <title>Draft genome sequence of the cellulolytic fungus Chaetomium globosum.</title>
        <authorList>
            <person name="Cuomo C.A."/>
            <person name="Untereiner W.A."/>
            <person name="Ma L.-J."/>
            <person name="Grabherr M."/>
            <person name="Birren B.W."/>
        </authorList>
    </citation>
    <scope>NUCLEOTIDE SEQUENCE [LARGE SCALE GENOMIC DNA]</scope>
    <source>
        <strain evidence="3">ATCC 6205 / CBS 148.51 / DSM 1962 / NBRC 6347 / NRRL 1970</strain>
    </source>
</reference>
<name>Q2HB01_CHAGB</name>
<dbReference type="AlphaFoldDB" id="Q2HB01"/>
<accession>Q2HB01</accession>
<proteinExistence type="predicted"/>
<dbReference type="RefSeq" id="XP_001229119.1">
    <property type="nucleotide sequence ID" value="XM_001229118.1"/>
</dbReference>
<dbReference type="Proteomes" id="UP000001056">
    <property type="component" value="Unassembled WGS sequence"/>
</dbReference>
<evidence type="ECO:0000313" key="3">
    <source>
        <dbReference type="Proteomes" id="UP000001056"/>
    </source>
</evidence>
<feature type="compositionally biased region" description="Polar residues" evidence="1">
    <location>
        <begin position="10"/>
        <end position="20"/>
    </location>
</feature>